<gene>
    <name evidence="5" type="primary">recX</name>
    <name evidence="8" type="ORF">UM93_01830</name>
</gene>
<dbReference type="PATRIC" id="fig|1618207.4.peg.374"/>
<keyword evidence="9" id="KW-1185">Reference proteome</keyword>
<evidence type="ECO:0000259" key="6">
    <source>
        <dbReference type="Pfam" id="PF02631"/>
    </source>
</evidence>
<dbReference type="AlphaFoldDB" id="A0A0D4C2G2"/>
<dbReference type="InterPro" id="IPR053926">
    <property type="entry name" value="RecX_HTH_1st"/>
</dbReference>
<evidence type="ECO:0000256" key="5">
    <source>
        <dbReference type="HAMAP-Rule" id="MF_01114"/>
    </source>
</evidence>
<dbReference type="KEGG" id="ari:UM93_01830"/>
<evidence type="ECO:0000256" key="1">
    <source>
        <dbReference type="ARBA" id="ARBA00004496"/>
    </source>
</evidence>
<name>A0A0D4C2G2_9MICC</name>
<dbReference type="InterPro" id="IPR053924">
    <property type="entry name" value="RecX_HTH_2nd"/>
</dbReference>
<evidence type="ECO:0000256" key="2">
    <source>
        <dbReference type="ARBA" id="ARBA00009695"/>
    </source>
</evidence>
<dbReference type="HAMAP" id="MF_01114">
    <property type="entry name" value="RecX"/>
    <property type="match status" value="1"/>
</dbReference>
<dbReference type="InterPro" id="IPR003783">
    <property type="entry name" value="Regulatory_RecX"/>
</dbReference>
<dbReference type="Pfam" id="PF21982">
    <property type="entry name" value="RecX_HTH1"/>
    <property type="match status" value="1"/>
</dbReference>
<dbReference type="InterPro" id="IPR036388">
    <property type="entry name" value="WH-like_DNA-bd_sf"/>
</dbReference>
<dbReference type="EMBL" id="CP011005">
    <property type="protein sequence ID" value="AJT42793.1"/>
    <property type="molecule type" value="Genomic_DNA"/>
</dbReference>
<organism evidence="8 9">
    <name type="scientific">Psychromicrobium lacuslunae</name>
    <dbReference type="NCBI Taxonomy" id="1618207"/>
    <lineage>
        <taxon>Bacteria</taxon>
        <taxon>Bacillati</taxon>
        <taxon>Actinomycetota</taxon>
        <taxon>Actinomycetes</taxon>
        <taxon>Micrococcales</taxon>
        <taxon>Micrococcaceae</taxon>
        <taxon>Psychromicrobium</taxon>
    </lineage>
</organism>
<dbReference type="HOGENOM" id="CLU_066607_0_2_11"/>
<evidence type="ECO:0000259" key="7">
    <source>
        <dbReference type="Pfam" id="PF21982"/>
    </source>
</evidence>
<comment type="similarity">
    <text evidence="2 5">Belongs to the RecX family.</text>
</comment>
<proteinExistence type="inferred from homology"/>
<dbReference type="GO" id="GO:0006282">
    <property type="term" value="P:regulation of DNA repair"/>
    <property type="evidence" value="ECO:0007669"/>
    <property type="project" value="UniProtKB-UniRule"/>
</dbReference>
<dbReference type="PANTHER" id="PTHR33602:SF1">
    <property type="entry name" value="REGULATORY PROTEIN RECX FAMILY PROTEIN"/>
    <property type="match status" value="1"/>
</dbReference>
<comment type="function">
    <text evidence="5">Modulates RecA activity.</text>
</comment>
<comment type="subcellular location">
    <subcellularLocation>
        <location evidence="1 5">Cytoplasm</location>
    </subcellularLocation>
</comment>
<evidence type="ECO:0000256" key="4">
    <source>
        <dbReference type="ARBA" id="ARBA00022490"/>
    </source>
</evidence>
<dbReference type="PANTHER" id="PTHR33602">
    <property type="entry name" value="REGULATORY PROTEIN RECX FAMILY PROTEIN"/>
    <property type="match status" value="1"/>
</dbReference>
<dbReference type="STRING" id="1618207.UM93_01830"/>
<evidence type="ECO:0000313" key="9">
    <source>
        <dbReference type="Proteomes" id="UP000061839"/>
    </source>
</evidence>
<dbReference type="Gene3D" id="1.10.10.10">
    <property type="entry name" value="Winged helix-like DNA-binding domain superfamily/Winged helix DNA-binding domain"/>
    <property type="match status" value="1"/>
</dbReference>
<dbReference type="GO" id="GO:0005737">
    <property type="term" value="C:cytoplasm"/>
    <property type="evidence" value="ECO:0007669"/>
    <property type="project" value="UniProtKB-SubCell"/>
</dbReference>
<keyword evidence="4 5" id="KW-0963">Cytoplasm</keyword>
<dbReference type="Proteomes" id="UP000061839">
    <property type="component" value="Chromosome"/>
</dbReference>
<evidence type="ECO:0000256" key="3">
    <source>
        <dbReference type="ARBA" id="ARBA00018111"/>
    </source>
</evidence>
<protein>
    <recommendedName>
        <fullName evidence="3 5">Regulatory protein RecX</fullName>
    </recommendedName>
</protein>
<feature type="domain" description="RecX second three-helical" evidence="6">
    <location>
        <begin position="48"/>
        <end position="89"/>
    </location>
</feature>
<feature type="domain" description="RecX first three-helical" evidence="7">
    <location>
        <begin position="2"/>
        <end position="40"/>
    </location>
</feature>
<accession>A0A0D4C2G2</accession>
<dbReference type="Pfam" id="PF02631">
    <property type="entry name" value="RecX_HTH2"/>
    <property type="match status" value="1"/>
</dbReference>
<sequence>MARAIVLRQLTSSAKTRHQLAEKLAERRVPSEAAEAVLNRFEDVKLIDDAEFAMLWVRSRAQSRSLARSALRRELREKGVAQHLAEAALEQLDDNSEREAAAALVRRKLRPGRDLSEPVERDKELRRLVAMLARKGYSPGLAFAVASAELENQSDRGPDF</sequence>
<reference evidence="8 9" key="1">
    <citation type="journal article" date="2015" name="Genome Announc.">
        <title>Complete Genome Sequencing of Protease-Producing Novel Arthrobacter sp. Strain IHBB 11108 Using PacBio Single-Molecule Real-Time Sequencing Technology.</title>
        <authorList>
            <person name="Kiran S."/>
            <person name="Swarnkar M.K."/>
            <person name="Pal M."/>
            <person name="Thakur R."/>
            <person name="Tewari R."/>
            <person name="Singh A.K."/>
            <person name="Gulati A."/>
        </authorList>
    </citation>
    <scope>NUCLEOTIDE SEQUENCE [LARGE SCALE GENOMIC DNA]</scope>
    <source>
        <strain evidence="8 9">IHBB 11108</strain>
    </source>
</reference>
<evidence type="ECO:0000313" key="8">
    <source>
        <dbReference type="EMBL" id="AJT42793.1"/>
    </source>
</evidence>